<proteinExistence type="predicted"/>
<dbReference type="Pfam" id="PF01936">
    <property type="entry name" value="NYN"/>
    <property type="match status" value="1"/>
</dbReference>
<reference evidence="4" key="1">
    <citation type="submission" date="2019-12" db="EMBL/GenBank/DDBJ databases">
        <title>Genome sequencing and annotation of Brassica cretica.</title>
        <authorList>
            <person name="Studholme D.J."/>
            <person name="Sarris P.F."/>
        </authorList>
    </citation>
    <scope>NUCLEOTIDE SEQUENCE</scope>
    <source>
        <strain evidence="4">PFS-001/15</strain>
        <tissue evidence="4">Leaf</tissue>
    </source>
</reference>
<evidence type="ECO:0000259" key="3">
    <source>
        <dbReference type="Pfam" id="PF01936"/>
    </source>
</evidence>
<feature type="transmembrane region" description="Helical" evidence="2">
    <location>
        <begin position="363"/>
        <end position="381"/>
    </location>
</feature>
<feature type="domain" description="NYN" evidence="3">
    <location>
        <begin position="143"/>
        <end position="270"/>
    </location>
</feature>
<dbReference type="GO" id="GO:0004540">
    <property type="term" value="F:RNA nuclease activity"/>
    <property type="evidence" value="ECO:0007669"/>
    <property type="project" value="InterPro"/>
</dbReference>
<gene>
    <name evidence="4" type="ORF">F2Q68_00002830</name>
</gene>
<dbReference type="GO" id="GO:0005811">
    <property type="term" value="C:lipid droplet"/>
    <property type="evidence" value="ECO:0007669"/>
    <property type="project" value="InterPro"/>
</dbReference>
<accession>A0A8S9JCF8</accession>
<name>A0A8S9JCF8_BRACR</name>
<keyword evidence="2" id="KW-1133">Transmembrane helix</keyword>
<dbReference type="InterPro" id="IPR019363">
    <property type="entry name" value="LDAH"/>
</dbReference>
<evidence type="ECO:0000256" key="1">
    <source>
        <dbReference type="ARBA" id="ARBA00022801"/>
    </source>
</evidence>
<keyword evidence="2" id="KW-0472">Membrane</keyword>
<evidence type="ECO:0000313" key="4">
    <source>
        <dbReference type="EMBL" id="KAF2579263.1"/>
    </source>
</evidence>
<dbReference type="PANTHER" id="PTHR13390">
    <property type="entry name" value="LIPASE"/>
    <property type="match status" value="1"/>
</dbReference>
<evidence type="ECO:0000256" key="2">
    <source>
        <dbReference type="SAM" id="Phobius"/>
    </source>
</evidence>
<evidence type="ECO:0000313" key="5">
    <source>
        <dbReference type="Proteomes" id="UP000712281"/>
    </source>
</evidence>
<dbReference type="GO" id="GO:0016298">
    <property type="term" value="F:lipase activity"/>
    <property type="evidence" value="ECO:0007669"/>
    <property type="project" value="InterPro"/>
</dbReference>
<keyword evidence="2" id="KW-0812">Transmembrane</keyword>
<dbReference type="EMBL" id="QGKW02001660">
    <property type="protein sequence ID" value="KAF2579263.1"/>
    <property type="molecule type" value="Genomic_DNA"/>
</dbReference>
<organism evidence="4 5">
    <name type="scientific">Brassica cretica</name>
    <name type="common">Mustard</name>
    <dbReference type="NCBI Taxonomy" id="69181"/>
    <lineage>
        <taxon>Eukaryota</taxon>
        <taxon>Viridiplantae</taxon>
        <taxon>Streptophyta</taxon>
        <taxon>Embryophyta</taxon>
        <taxon>Tracheophyta</taxon>
        <taxon>Spermatophyta</taxon>
        <taxon>Magnoliopsida</taxon>
        <taxon>eudicotyledons</taxon>
        <taxon>Gunneridae</taxon>
        <taxon>Pentapetalae</taxon>
        <taxon>rosids</taxon>
        <taxon>malvids</taxon>
        <taxon>Brassicales</taxon>
        <taxon>Brassicaceae</taxon>
        <taxon>Brassiceae</taxon>
        <taxon>Brassica</taxon>
    </lineage>
</organism>
<dbReference type="InterPro" id="IPR021139">
    <property type="entry name" value="NYN"/>
</dbReference>
<sequence>MMYRDMVEWRGQNPPPATMMIISNKVRGVFDWDLLRLQQRTPYNLFLAYSVVPKVSILLSTSEEWCWKSLLKLSGPHVAVQGAKLYCNSCNFDTQSLKKFKKHIWSYEHVREEIINPTYDKVVCVTEKWGKNYKATPEFATAKIQVWWDMTSCPLPEGYDAHRVRPSLEAAFKELGYSGPVSITAYGDHNHTPLQALSSTGVHALHCVPDLPDMASVVEKWHYDNPPRAATIMMVISDHVDWISHYLVELLQENNYKLFLAYSFRPSKTSFLLTSAEWLWESLLAGSEQRRLVLHKCSSESGEPTATFNCSLCHFGTKSIDQFRKHLSTDKEHAKEDWESGKLFSLQEQIDHKVEFIRQEPESVKVPIILVLYCIGLYPFLTLNQQSTKQSLIGKLAASSLLSATASFLVASLGLLSMSAARRLVSYSLGASWSDTAVQATCTHLRQSLERYSSFDNVLLWSLQSLDLNSDYAIHFGYKLAAEPDWEFMRENQSKLAFLFGIDDHWGPLHLFEEISKKAPGTSLSIESEGHTHGFCCTVAGSVWVAQHVAALIKTRLNQKRL</sequence>
<dbReference type="PANTHER" id="PTHR13390:SF0">
    <property type="entry name" value="LIPID DROPLET-ASSOCIATED HYDROLASE"/>
    <property type="match status" value="1"/>
</dbReference>
<dbReference type="AlphaFoldDB" id="A0A8S9JCF8"/>
<protein>
    <recommendedName>
        <fullName evidence="3">NYN domain-containing protein</fullName>
    </recommendedName>
</protein>
<keyword evidence="1" id="KW-0378">Hydrolase</keyword>
<dbReference type="Proteomes" id="UP000712281">
    <property type="component" value="Unassembled WGS sequence"/>
</dbReference>
<dbReference type="GO" id="GO:0019915">
    <property type="term" value="P:lipid storage"/>
    <property type="evidence" value="ECO:0007669"/>
    <property type="project" value="InterPro"/>
</dbReference>
<dbReference type="CDD" id="cd10910">
    <property type="entry name" value="PIN_limkain_b1_N_like"/>
    <property type="match status" value="1"/>
</dbReference>
<feature type="transmembrane region" description="Helical" evidence="2">
    <location>
        <begin position="393"/>
        <end position="416"/>
    </location>
</feature>
<comment type="caution">
    <text evidence="4">The sequence shown here is derived from an EMBL/GenBank/DDBJ whole genome shotgun (WGS) entry which is preliminary data.</text>
</comment>
<dbReference type="Pfam" id="PF10230">
    <property type="entry name" value="LIDHydrolase"/>
    <property type="match status" value="1"/>
</dbReference>